<dbReference type="Gene3D" id="3.40.50.1980">
    <property type="entry name" value="Nitrogenase molybdenum iron protein domain"/>
    <property type="match status" value="2"/>
</dbReference>
<sequence length="261" mass="28051">MPMRIFSHTCSNTEIVCALGCADQLVGVDADSDYPPDVVARLPSTGRDLDLDVEAVQALEPDLVLSSLTVPGHEQVVAELHAAGLATLVCDPQSLDDVYDDIRRIAAALGVVERGASLVASMRAAMPAAEVPGARPRVLVEWWPKPVIAVARQSWVNDIIHLAGGINPWGEVDARSVPLHYADAAAERPDIVVMSWCGVKVENYRADKVRGRPDWAEVPAVQHDRIHAISEAYLGRPGPRLVEGYRQLRAAIVAAGSPAMP</sequence>
<gene>
    <name evidence="3" type="ORF">ACFYG5_01100</name>
</gene>
<evidence type="ECO:0000259" key="2">
    <source>
        <dbReference type="PROSITE" id="PS50983"/>
    </source>
</evidence>
<dbReference type="PANTHER" id="PTHR42860">
    <property type="entry name" value="VITAMIN B12-BINDING PROTEIN"/>
    <property type="match status" value="1"/>
</dbReference>
<feature type="domain" description="Fe/B12 periplasmic-binding" evidence="2">
    <location>
        <begin position="4"/>
        <end position="256"/>
    </location>
</feature>
<dbReference type="RefSeq" id="WP_395120048.1">
    <property type="nucleotide sequence ID" value="NZ_CP170721.1"/>
</dbReference>
<dbReference type="SUPFAM" id="SSF53807">
    <property type="entry name" value="Helical backbone' metal receptor"/>
    <property type="match status" value="1"/>
</dbReference>
<dbReference type="EMBL" id="CP170721">
    <property type="protein sequence ID" value="XIA18765.1"/>
    <property type="molecule type" value="Genomic_DNA"/>
</dbReference>
<accession>A0AB74UWP6</accession>
<protein>
    <submittedName>
        <fullName evidence="3">ABC transporter substrate-binding protein</fullName>
    </submittedName>
</protein>
<keyword evidence="1" id="KW-0732">Signal</keyword>
<dbReference type="InterPro" id="IPR054828">
    <property type="entry name" value="Vit_B12_bind_prot"/>
</dbReference>
<dbReference type="Pfam" id="PF01497">
    <property type="entry name" value="Peripla_BP_2"/>
    <property type="match status" value="1"/>
</dbReference>
<dbReference type="AlphaFoldDB" id="A0AB74UWP6"/>
<dbReference type="InterPro" id="IPR002491">
    <property type="entry name" value="ABC_transptr_periplasmic_BD"/>
</dbReference>
<name>A0AB74UWP6_9GAMM</name>
<proteinExistence type="predicted"/>
<reference evidence="3" key="1">
    <citation type="submission" date="2024-10" db="EMBL/GenBank/DDBJ databases">
        <authorList>
            <person name="Lesea H.P."/>
            <person name="Kuehl J.V."/>
            <person name="Chandonia J.-M."/>
        </authorList>
    </citation>
    <scope>NUCLEOTIDE SEQUENCE</scope>
    <source>
        <strain evidence="3">FW102-FHT14D07</strain>
    </source>
</reference>
<organism evidence="3">
    <name type="scientific">Rhodanobacter sp. FW102-FHT14D07</name>
    <dbReference type="NCBI Taxonomy" id="3351462"/>
    <lineage>
        <taxon>Bacteria</taxon>
        <taxon>Pseudomonadati</taxon>
        <taxon>Pseudomonadota</taxon>
        <taxon>Gammaproteobacteria</taxon>
        <taxon>Lysobacterales</taxon>
        <taxon>Rhodanobacteraceae</taxon>
        <taxon>Rhodanobacter</taxon>
    </lineage>
</organism>
<dbReference type="NCBIfam" id="NF038402">
    <property type="entry name" value="TroA_like"/>
    <property type="match status" value="1"/>
</dbReference>
<dbReference type="InterPro" id="IPR051030">
    <property type="entry name" value="Vitamin_B12-ABC_binding"/>
</dbReference>
<evidence type="ECO:0000313" key="3">
    <source>
        <dbReference type="EMBL" id="XIA18765.1"/>
    </source>
</evidence>
<evidence type="ECO:0000256" key="1">
    <source>
        <dbReference type="ARBA" id="ARBA00022729"/>
    </source>
</evidence>
<dbReference type="PANTHER" id="PTHR42860:SF2">
    <property type="entry name" value="BLL4160 PROTEIN"/>
    <property type="match status" value="1"/>
</dbReference>
<dbReference type="PROSITE" id="PS50983">
    <property type="entry name" value="FE_B12_PBP"/>
    <property type="match status" value="1"/>
</dbReference>